<protein>
    <submittedName>
        <fullName evidence="1">Uncharacterized protein</fullName>
    </submittedName>
</protein>
<accession>A0A1I4C240</accession>
<keyword evidence="2" id="KW-1185">Reference proteome</keyword>
<gene>
    <name evidence="1" type="ORF">SAMN05192584_108227</name>
</gene>
<evidence type="ECO:0000313" key="2">
    <source>
        <dbReference type="Proteomes" id="UP000198928"/>
    </source>
</evidence>
<dbReference type="RefSeq" id="WP_093849948.1">
    <property type="nucleotide sequence ID" value="NZ_FOSG01000008.1"/>
</dbReference>
<proteinExistence type="predicted"/>
<dbReference type="Proteomes" id="UP000198928">
    <property type="component" value="Unassembled WGS sequence"/>
</dbReference>
<evidence type="ECO:0000313" key="1">
    <source>
        <dbReference type="EMBL" id="SFK75134.1"/>
    </source>
</evidence>
<reference evidence="2" key="1">
    <citation type="submission" date="2016-10" db="EMBL/GenBank/DDBJ databases">
        <authorList>
            <person name="Varghese N."/>
            <person name="Submissions S."/>
        </authorList>
    </citation>
    <scope>NUCLEOTIDE SEQUENCE [LARGE SCALE GENOMIC DNA]</scope>
    <source>
        <strain evidence="2">PL19</strain>
    </source>
</reference>
<name>A0A1I4C240_9ACTN</name>
<organism evidence="1 2">
    <name type="scientific">Streptomyces pini</name>
    <dbReference type="NCBI Taxonomy" id="1520580"/>
    <lineage>
        <taxon>Bacteria</taxon>
        <taxon>Bacillati</taxon>
        <taxon>Actinomycetota</taxon>
        <taxon>Actinomycetes</taxon>
        <taxon>Kitasatosporales</taxon>
        <taxon>Streptomycetaceae</taxon>
        <taxon>Streptomyces</taxon>
    </lineage>
</organism>
<sequence length="69" mass="7078">MSRTVTPGIERAARVIARAFVHGITRPTENTDPALDAAFALNDAGLLADPTVLRGPSAAVSAKGAITHV</sequence>
<dbReference type="AlphaFoldDB" id="A0A1I4C240"/>
<dbReference type="EMBL" id="FOSG01000008">
    <property type="protein sequence ID" value="SFK75134.1"/>
    <property type="molecule type" value="Genomic_DNA"/>
</dbReference>